<gene>
    <name evidence="1" type="ORF">BG61_22485</name>
</gene>
<evidence type="ECO:0000313" key="1">
    <source>
        <dbReference type="EMBL" id="KDR40831.1"/>
    </source>
</evidence>
<evidence type="ECO:0000313" key="2">
    <source>
        <dbReference type="Proteomes" id="UP000027466"/>
    </source>
</evidence>
<dbReference type="AlphaFoldDB" id="A0A069PU52"/>
<protein>
    <submittedName>
        <fullName evidence="1">Uncharacterized protein</fullName>
    </submittedName>
</protein>
<sequence length="139" mass="14996">MRHGSFITEVAYPIEMETPGFAKRAIPAFRDAVRGAEVVPSSARITVTRSPEGVEDWKIRRADEIVQGLGIATAGEPAPDEFSFSFGDLLQAHQSERLLCAIGGLSDAQAQWEVPALREGTTPDLALIAAEVQMSLCLD</sequence>
<dbReference type="EMBL" id="JFHC01000035">
    <property type="protein sequence ID" value="KDR40831.1"/>
    <property type="molecule type" value="Genomic_DNA"/>
</dbReference>
<name>A0A069PU52_9BURK</name>
<reference evidence="1 2" key="1">
    <citation type="submission" date="2014-03" db="EMBL/GenBank/DDBJ databases">
        <title>Draft Genome Sequences of Four Burkholderia Strains.</title>
        <authorList>
            <person name="Liu X.Y."/>
            <person name="Li C.X."/>
            <person name="Xu J.H."/>
        </authorList>
    </citation>
    <scope>NUCLEOTIDE SEQUENCE [LARGE SCALE GENOMIC DNA]</scope>
    <source>
        <strain evidence="1 2">DSM 50014</strain>
    </source>
</reference>
<comment type="caution">
    <text evidence="1">The sequence shown here is derived from an EMBL/GenBank/DDBJ whole genome shotgun (WGS) entry which is preliminary data.</text>
</comment>
<keyword evidence="2" id="KW-1185">Reference proteome</keyword>
<proteinExistence type="predicted"/>
<accession>A0A069PU52</accession>
<dbReference type="Proteomes" id="UP000027466">
    <property type="component" value="Unassembled WGS sequence"/>
</dbReference>
<dbReference type="RefSeq" id="WP_035941827.1">
    <property type="nucleotide sequence ID" value="NZ_CADFFX010000025.1"/>
</dbReference>
<organism evidence="1 2">
    <name type="scientific">Caballeronia glathei</name>
    <dbReference type="NCBI Taxonomy" id="60547"/>
    <lineage>
        <taxon>Bacteria</taxon>
        <taxon>Pseudomonadati</taxon>
        <taxon>Pseudomonadota</taxon>
        <taxon>Betaproteobacteria</taxon>
        <taxon>Burkholderiales</taxon>
        <taxon>Burkholderiaceae</taxon>
        <taxon>Caballeronia</taxon>
    </lineage>
</organism>